<protein>
    <submittedName>
        <fullName evidence="2">Copia protein</fullName>
    </submittedName>
</protein>
<evidence type="ECO:0000313" key="3">
    <source>
        <dbReference type="Proteomes" id="UP000036403"/>
    </source>
</evidence>
<sequence length="82" mass="9589">MWDKLHEIFENKSETAKHILQQQWYTLGRETADDIATHIAKIKDLAHQLNMFAFSHRMRIDESRPEDLVKPHGKAHDGRAPS</sequence>
<reference evidence="2 3" key="1">
    <citation type="submission" date="2015-04" db="EMBL/GenBank/DDBJ databases">
        <title>Lasius niger genome sequencing.</title>
        <authorList>
            <person name="Konorov E.A."/>
            <person name="Nikitin M.A."/>
            <person name="Kirill M.V."/>
            <person name="Chang P."/>
        </authorList>
    </citation>
    <scope>NUCLEOTIDE SEQUENCE [LARGE SCALE GENOMIC DNA]</scope>
    <source>
        <tissue evidence="2">Whole</tissue>
    </source>
</reference>
<organism evidence="2 3">
    <name type="scientific">Lasius niger</name>
    <name type="common">Black garden ant</name>
    <dbReference type="NCBI Taxonomy" id="67767"/>
    <lineage>
        <taxon>Eukaryota</taxon>
        <taxon>Metazoa</taxon>
        <taxon>Ecdysozoa</taxon>
        <taxon>Arthropoda</taxon>
        <taxon>Hexapoda</taxon>
        <taxon>Insecta</taxon>
        <taxon>Pterygota</taxon>
        <taxon>Neoptera</taxon>
        <taxon>Endopterygota</taxon>
        <taxon>Hymenoptera</taxon>
        <taxon>Apocrita</taxon>
        <taxon>Aculeata</taxon>
        <taxon>Formicoidea</taxon>
        <taxon>Formicidae</taxon>
        <taxon>Formicinae</taxon>
        <taxon>Lasius</taxon>
        <taxon>Lasius</taxon>
    </lineage>
</organism>
<feature type="region of interest" description="Disordered" evidence="1">
    <location>
        <begin position="63"/>
        <end position="82"/>
    </location>
</feature>
<evidence type="ECO:0000256" key="1">
    <source>
        <dbReference type="SAM" id="MobiDB-lite"/>
    </source>
</evidence>
<dbReference type="EMBL" id="LBMM01004697">
    <property type="protein sequence ID" value="KMQ92170.1"/>
    <property type="molecule type" value="Genomic_DNA"/>
</dbReference>
<dbReference type="OrthoDB" id="6744456at2759"/>
<keyword evidence="3" id="KW-1185">Reference proteome</keyword>
<dbReference type="Proteomes" id="UP000036403">
    <property type="component" value="Unassembled WGS sequence"/>
</dbReference>
<dbReference type="PaxDb" id="67767-A0A0J7NI47"/>
<accession>A0A0J7NI47</accession>
<comment type="caution">
    <text evidence="2">The sequence shown here is derived from an EMBL/GenBank/DDBJ whole genome shotgun (WGS) entry which is preliminary data.</text>
</comment>
<evidence type="ECO:0000313" key="2">
    <source>
        <dbReference type="EMBL" id="KMQ92170.1"/>
    </source>
</evidence>
<dbReference type="Pfam" id="PF14223">
    <property type="entry name" value="Retrotran_gag_2"/>
    <property type="match status" value="1"/>
</dbReference>
<name>A0A0J7NI47_LASNI</name>
<dbReference type="AlphaFoldDB" id="A0A0J7NI47"/>
<proteinExistence type="predicted"/>
<gene>
    <name evidence="2" type="ORF">RF55_7887</name>
</gene>